<dbReference type="Proteomes" id="UP000479000">
    <property type="component" value="Unassembled WGS sequence"/>
</dbReference>
<organism evidence="2 3">
    <name type="scientific">Nesidiocoris tenuis</name>
    <dbReference type="NCBI Taxonomy" id="355587"/>
    <lineage>
        <taxon>Eukaryota</taxon>
        <taxon>Metazoa</taxon>
        <taxon>Ecdysozoa</taxon>
        <taxon>Arthropoda</taxon>
        <taxon>Hexapoda</taxon>
        <taxon>Insecta</taxon>
        <taxon>Pterygota</taxon>
        <taxon>Neoptera</taxon>
        <taxon>Paraneoptera</taxon>
        <taxon>Hemiptera</taxon>
        <taxon>Heteroptera</taxon>
        <taxon>Panheteroptera</taxon>
        <taxon>Cimicomorpha</taxon>
        <taxon>Miridae</taxon>
        <taxon>Dicyphina</taxon>
        <taxon>Nesidiocoris</taxon>
    </lineage>
</organism>
<feature type="non-terminal residue" evidence="2">
    <location>
        <position position="151"/>
    </location>
</feature>
<accession>A0A6H5G5K2</accession>
<evidence type="ECO:0000256" key="1">
    <source>
        <dbReference type="SAM" id="MobiDB-lite"/>
    </source>
</evidence>
<name>A0A6H5G5K2_9HEMI</name>
<dbReference type="EMBL" id="CADCXU010005420">
    <property type="protein sequence ID" value="CAA9997128.1"/>
    <property type="molecule type" value="Genomic_DNA"/>
</dbReference>
<protein>
    <submittedName>
        <fullName evidence="2">Uncharacterized protein</fullName>
    </submittedName>
</protein>
<reference evidence="2 3" key="1">
    <citation type="submission" date="2020-02" db="EMBL/GenBank/DDBJ databases">
        <authorList>
            <person name="Ferguson B K."/>
        </authorList>
    </citation>
    <scope>NUCLEOTIDE SEQUENCE [LARGE SCALE GENOMIC DNA]</scope>
</reference>
<proteinExistence type="predicted"/>
<sequence>MIQHSLMIQHSVLPTACSSMKNNRHLHVHFSCRTSIFSSIAQRSVASRYEGAAVSSHRPPAAAWNDGWGQDGPEPYSDYSPYSRGGRWNGGRQPVPGRPYYDDGADQWGNVGNFFNDAPPRQSARVAKTVLSRLNSMIERELMTDDVEPPR</sequence>
<dbReference type="AlphaFoldDB" id="A0A6H5G5K2"/>
<feature type="region of interest" description="Disordered" evidence="1">
    <location>
        <begin position="75"/>
        <end position="103"/>
    </location>
</feature>
<gene>
    <name evidence="2" type="ORF">NTEN_LOCUS3468</name>
</gene>
<keyword evidence="3" id="KW-1185">Reference proteome</keyword>
<evidence type="ECO:0000313" key="3">
    <source>
        <dbReference type="Proteomes" id="UP000479000"/>
    </source>
</evidence>
<evidence type="ECO:0000313" key="2">
    <source>
        <dbReference type="EMBL" id="CAA9997128.1"/>
    </source>
</evidence>